<dbReference type="InterPro" id="IPR040521">
    <property type="entry name" value="KDZ"/>
</dbReference>
<dbReference type="InterPro" id="IPR041320">
    <property type="entry name" value="CxC1"/>
</dbReference>
<evidence type="ECO:0000259" key="1">
    <source>
        <dbReference type="Pfam" id="PF18802"/>
    </source>
</evidence>
<proteinExistence type="predicted"/>
<dbReference type="PANTHER" id="PTHR33096:SF1">
    <property type="entry name" value="CXC1-LIKE CYSTEINE CLUSTER ASSOCIATED WITH KDZ TRANSPOSASES DOMAIN-CONTAINING PROTEIN"/>
    <property type="match status" value="1"/>
</dbReference>
<protein>
    <recommendedName>
        <fullName evidence="1">CxC1-like cysteine cluster associated with KDZ transposases domain-containing protein</fullName>
    </recommendedName>
</protein>
<dbReference type="STRING" id="1165861.A0A0L0UZG4"/>
<keyword evidence="3" id="KW-1185">Reference proteome</keyword>
<accession>A0A0L0UZG4</accession>
<comment type="caution">
    <text evidence="2">The sequence shown here is derived from an EMBL/GenBank/DDBJ whole genome shotgun (WGS) entry which is preliminary data.</text>
</comment>
<feature type="domain" description="CxC1-like cysteine cluster associated with KDZ transposases" evidence="1">
    <location>
        <begin position="138"/>
        <end position="241"/>
    </location>
</feature>
<evidence type="ECO:0000313" key="2">
    <source>
        <dbReference type="EMBL" id="KNE92433.1"/>
    </source>
</evidence>
<name>A0A0L0UZG4_9BASI</name>
<evidence type="ECO:0000313" key="3">
    <source>
        <dbReference type="Proteomes" id="UP000054564"/>
    </source>
</evidence>
<dbReference type="Pfam" id="PF18802">
    <property type="entry name" value="CxC1"/>
    <property type="match status" value="1"/>
</dbReference>
<dbReference type="PANTHER" id="PTHR33096">
    <property type="entry name" value="CXC2 DOMAIN-CONTAINING PROTEIN"/>
    <property type="match status" value="1"/>
</dbReference>
<dbReference type="AlphaFoldDB" id="A0A0L0UZG4"/>
<organism evidence="2 3">
    <name type="scientific">Puccinia striiformis f. sp. tritici PST-78</name>
    <dbReference type="NCBI Taxonomy" id="1165861"/>
    <lineage>
        <taxon>Eukaryota</taxon>
        <taxon>Fungi</taxon>
        <taxon>Dikarya</taxon>
        <taxon>Basidiomycota</taxon>
        <taxon>Pucciniomycotina</taxon>
        <taxon>Pucciniomycetes</taxon>
        <taxon>Pucciniales</taxon>
        <taxon>Pucciniaceae</taxon>
        <taxon>Puccinia</taxon>
    </lineage>
</organism>
<dbReference type="OrthoDB" id="2804062at2759"/>
<gene>
    <name evidence="2" type="ORF">PSTG_14154</name>
</gene>
<reference evidence="3" key="1">
    <citation type="submission" date="2014-03" db="EMBL/GenBank/DDBJ databases">
        <title>The Genome Sequence of Puccinia striiformis f. sp. tritici PST-78.</title>
        <authorList>
            <consortium name="The Broad Institute Genome Sequencing Platform"/>
            <person name="Cuomo C."/>
            <person name="Hulbert S."/>
            <person name="Chen X."/>
            <person name="Walker B."/>
            <person name="Young S.K."/>
            <person name="Zeng Q."/>
            <person name="Gargeya S."/>
            <person name="Fitzgerald M."/>
            <person name="Haas B."/>
            <person name="Abouelleil A."/>
            <person name="Alvarado L."/>
            <person name="Arachchi H.M."/>
            <person name="Berlin A.M."/>
            <person name="Chapman S.B."/>
            <person name="Goldberg J."/>
            <person name="Griggs A."/>
            <person name="Gujja S."/>
            <person name="Hansen M."/>
            <person name="Howarth C."/>
            <person name="Imamovic A."/>
            <person name="Larimer J."/>
            <person name="McCowan C."/>
            <person name="Montmayeur A."/>
            <person name="Murphy C."/>
            <person name="Neiman D."/>
            <person name="Pearson M."/>
            <person name="Priest M."/>
            <person name="Roberts A."/>
            <person name="Saif S."/>
            <person name="Shea T."/>
            <person name="Sisk P."/>
            <person name="Sykes S."/>
            <person name="Wortman J."/>
            <person name="Nusbaum C."/>
            <person name="Birren B."/>
        </authorList>
    </citation>
    <scope>NUCLEOTIDE SEQUENCE [LARGE SCALE GENOMIC DNA]</scope>
    <source>
        <strain evidence="3">race PST-78</strain>
    </source>
</reference>
<dbReference type="Proteomes" id="UP000054564">
    <property type="component" value="Unassembled WGS sequence"/>
</dbReference>
<sequence>MTTTKFIVRGASRTDVVRRLLYKTRNADTLARMHQRQANLRTQTQPTHYPLDENVFENLTGMNSVGMDLGEDTDDESDNEIPETPVWVDLVEEPPDEIDRLIAEDREKHRQRAQDFDWATLLQALLAEYMKLRIETNNWASENCYHPFLSCSLLCRKKQKKARLVDLVDIRGQRRQLVEFCKCTLDGVRLLQLGYLAGSPDKPQTAFSLPLLIFHNSLWSYCHFGALPFTMALNHWLEPRSRRLCARKRKHARDLRKPFSAAIDLYRRLEEKRQETVIAAIKLSPLEVLAFLSCPSCFGPEPPNSAAYPLITRARLIVCLDANFQQRHQMKAGRKTNVIQTPRIFLSQSHLDSVSQHIREQEAQGMAPQQADRCTEAHKAADDKRNESTWKGCDDTGIMGCCCRHDAGIYFANIYKSGEQRLYPMAIIQTLLSVIEPKRQVGILYDIGCTMDKYIDRRHLIPEYRSQITFGTSVFHAYAHNWLCQLEFHPRFNKGWGLSDGEGLERMWSYLSPLVSPLRYATRNHRLAAISHRLKHHNERGIQQLPLWLRRKFTKALNRRRQTQAVLSHLISQHNPHRSGRNYSVRFFNKQWKKQRNFHADDTQSEADRRRRLVEFYVREATLEHMRTRLRSPEIFLATVEEVDELMNSIVAESARLSDQLVELTGAGLLGTGIGTDEEEEKLRLLLWDAKSKLFVEAIHLQAEREPLNNSHILGSHLGTKGKENIIKALQNRRPAVKKIIDSFNRLYSTFQQQFPNQRLSDAHHHPLTYDVFKEWEMDHAFWTDGLYYHTDAPWSTDPNVREGINCILILGRIQEEFELLAQELARAMGWAVASYNRFAETIDYIRRRVDIITNDPSTPPDHLDELVLGDILRVDKLLLIKRELTRSTLEHANLVDEWSDNVSWLWKRCQPTGNEAHFQQWFALVERAYQLRVDALPYVDDVDDWIEEAVLDEEHDDGDDAHEDMISFVEGNRPASVHEDEVLANEDHVGNGQRSAHNEDPVLANEVHFADRRVRGE</sequence>
<dbReference type="EMBL" id="AJIL01000164">
    <property type="protein sequence ID" value="KNE92433.1"/>
    <property type="molecule type" value="Genomic_DNA"/>
</dbReference>
<dbReference type="Pfam" id="PF18758">
    <property type="entry name" value="KDZ"/>
    <property type="match status" value="1"/>
</dbReference>